<dbReference type="InterPro" id="IPR000182">
    <property type="entry name" value="GNAT_dom"/>
</dbReference>
<dbReference type="PROSITE" id="PS51186">
    <property type="entry name" value="GNAT"/>
    <property type="match status" value="1"/>
</dbReference>
<dbReference type="Proteomes" id="UP000677611">
    <property type="component" value="Unassembled WGS sequence"/>
</dbReference>
<protein>
    <submittedName>
        <fullName evidence="2">GNAT family N-acetyltransferase</fullName>
    </submittedName>
</protein>
<dbReference type="Pfam" id="PF00583">
    <property type="entry name" value="Acetyltransf_1"/>
    <property type="match status" value="1"/>
</dbReference>
<evidence type="ECO:0000313" key="2">
    <source>
        <dbReference type="EMBL" id="MBO1625651.1"/>
    </source>
</evidence>
<organism evidence="2 3">
    <name type="scientific">Bacillus arachidis</name>
    <dbReference type="NCBI Taxonomy" id="2819290"/>
    <lineage>
        <taxon>Bacteria</taxon>
        <taxon>Bacillati</taxon>
        <taxon>Bacillota</taxon>
        <taxon>Bacilli</taxon>
        <taxon>Bacillales</taxon>
        <taxon>Bacillaceae</taxon>
        <taxon>Bacillus</taxon>
    </lineage>
</organism>
<dbReference type="InterPro" id="IPR016181">
    <property type="entry name" value="Acyl_CoA_acyltransferase"/>
</dbReference>
<feature type="domain" description="N-acetyltransferase" evidence="1">
    <location>
        <begin position="1"/>
        <end position="102"/>
    </location>
</feature>
<dbReference type="PANTHER" id="PTHR39173:SF1">
    <property type="entry name" value="ACETYLTRANSFERASE"/>
    <property type="match status" value="1"/>
</dbReference>
<evidence type="ECO:0000259" key="1">
    <source>
        <dbReference type="PROSITE" id="PS51186"/>
    </source>
</evidence>
<dbReference type="Gene3D" id="3.40.630.30">
    <property type="match status" value="1"/>
</dbReference>
<proteinExistence type="predicted"/>
<name>A0ABS3NYN1_9BACI</name>
<dbReference type="PANTHER" id="PTHR39173">
    <property type="entry name" value="ACETYLTRANSFERASE"/>
    <property type="match status" value="1"/>
</dbReference>
<dbReference type="SUPFAM" id="SSF55729">
    <property type="entry name" value="Acyl-CoA N-acyltransferases (Nat)"/>
    <property type="match status" value="1"/>
</dbReference>
<reference evidence="2 3" key="1">
    <citation type="submission" date="2021-03" db="EMBL/GenBank/DDBJ databases">
        <title>Identification of novel Bacillus strains.</title>
        <authorList>
            <person name="Xiao Z."/>
            <person name="Li Y."/>
            <person name="Shen J."/>
        </authorList>
    </citation>
    <scope>NUCLEOTIDE SEQUENCE [LARGE SCALE GENOMIC DNA]</scope>
    <source>
        <strain evidence="2 3">SY8</strain>
    </source>
</reference>
<gene>
    <name evidence="2" type="ORF">J4P90_10405</name>
</gene>
<dbReference type="EMBL" id="JAGDQJ010000011">
    <property type="protein sequence ID" value="MBO1625651.1"/>
    <property type="molecule type" value="Genomic_DNA"/>
</dbReference>
<evidence type="ECO:0000313" key="3">
    <source>
        <dbReference type="Proteomes" id="UP000677611"/>
    </source>
</evidence>
<keyword evidence="3" id="KW-1185">Reference proteome</keyword>
<dbReference type="RefSeq" id="WP_208017566.1">
    <property type="nucleotide sequence ID" value="NZ_JAGDQJ010000011.1"/>
</dbReference>
<comment type="caution">
    <text evidence="2">The sequence shown here is derived from an EMBL/GenBank/DDBJ whole genome shotgun (WGS) entry which is preliminary data.</text>
</comment>
<accession>A0ABS3NYN1</accession>
<sequence>MFCNQTPVGYGRIRHRLNESLKNNSGHIGYAIPISQRGQGYGKELLRLLLKECLKMGIKTVQIGVNISNIRSNRVVQYNGGILLRVTENKNIYHINIKKTVSLCKKSVSCLYNRK</sequence>